<evidence type="ECO:0000259" key="28">
    <source>
        <dbReference type="PROSITE" id="PS51349"/>
    </source>
</evidence>
<dbReference type="InterPro" id="IPR037396">
    <property type="entry name" value="FMN_HAD"/>
</dbReference>
<dbReference type="FunFam" id="3.20.20.70:FF:000062">
    <property type="entry name" value="Cytochrome b2, mitochondrial, putative"/>
    <property type="match status" value="1"/>
</dbReference>
<dbReference type="PRINTS" id="PR00363">
    <property type="entry name" value="CYTOCHROMEB5"/>
</dbReference>
<protein>
    <recommendedName>
        <fullName evidence="23">L-lactate dehydrogenase (cytochrome)</fullName>
        <ecNumber evidence="22">1.1.2.3</ecNumber>
    </recommendedName>
</protein>
<feature type="compositionally biased region" description="Polar residues" evidence="25">
    <location>
        <begin position="1062"/>
        <end position="1081"/>
    </location>
</feature>
<evidence type="ECO:0000256" key="2">
    <source>
        <dbReference type="ARBA" id="ARBA00001970"/>
    </source>
</evidence>
<dbReference type="CDD" id="cd02922">
    <property type="entry name" value="FCB2_FMN"/>
    <property type="match status" value="1"/>
</dbReference>
<dbReference type="Pfam" id="PF01546">
    <property type="entry name" value="Peptidase_M20"/>
    <property type="match status" value="1"/>
</dbReference>
<comment type="similarity">
    <text evidence="21">In the N-terminal section; belongs to the cytochrome b5 family.</text>
</comment>
<dbReference type="SUPFAM" id="SSF55031">
    <property type="entry name" value="Bacterial exopeptidase dimerisation domain"/>
    <property type="match status" value="1"/>
</dbReference>
<dbReference type="GO" id="GO:0020037">
    <property type="term" value="F:heme binding"/>
    <property type="evidence" value="ECO:0007669"/>
    <property type="project" value="InterPro"/>
</dbReference>
<evidence type="ECO:0000256" key="5">
    <source>
        <dbReference type="ARBA" id="ARBA00006247"/>
    </source>
</evidence>
<evidence type="ECO:0000256" key="17">
    <source>
        <dbReference type="ARBA" id="ARBA00023128"/>
    </source>
</evidence>
<dbReference type="STRING" id="5539.A0A3E2HP83"/>
<keyword evidence="15" id="KW-0560">Oxidoreductase</keyword>
<evidence type="ECO:0000256" key="13">
    <source>
        <dbReference type="ARBA" id="ARBA00022801"/>
    </source>
</evidence>
<keyword evidence="30" id="KW-1185">Reference proteome</keyword>
<dbReference type="GO" id="GO:0004460">
    <property type="term" value="F:L-lactate dehydrogenase (cytochrome) activity"/>
    <property type="evidence" value="ECO:0007669"/>
    <property type="project" value="UniProtKB-EC"/>
</dbReference>
<evidence type="ECO:0000256" key="25">
    <source>
        <dbReference type="SAM" id="MobiDB-lite"/>
    </source>
</evidence>
<dbReference type="SUPFAM" id="SSF55856">
    <property type="entry name" value="Cytochrome b5-like heme/steroid binding domain"/>
    <property type="match status" value="1"/>
</dbReference>
<comment type="similarity">
    <text evidence="5">Belongs to the peptidase M20A family.</text>
</comment>
<evidence type="ECO:0000256" key="18">
    <source>
        <dbReference type="ARBA" id="ARBA00023136"/>
    </source>
</evidence>
<dbReference type="PANTHER" id="PTHR17920">
    <property type="entry name" value="TRANSMEMBRANE AND COILED-COIL DOMAIN-CONTAINING PROTEIN 4 TMCO4"/>
    <property type="match status" value="1"/>
</dbReference>
<dbReference type="EC" id="1.1.2.3" evidence="22"/>
<feature type="coiled-coil region" evidence="24">
    <location>
        <begin position="1789"/>
        <end position="1816"/>
    </location>
</feature>
<feature type="domain" description="FMN hydroxy acid dehydrogenase" evidence="28">
    <location>
        <begin position="449"/>
        <end position="805"/>
    </location>
</feature>
<dbReference type="Gene3D" id="3.30.70.360">
    <property type="match status" value="1"/>
</dbReference>
<evidence type="ECO:0000313" key="29">
    <source>
        <dbReference type="EMBL" id="RFU35176.1"/>
    </source>
</evidence>
<feature type="region of interest" description="Disordered" evidence="25">
    <location>
        <begin position="1875"/>
        <end position="2041"/>
    </location>
</feature>
<dbReference type="InterPro" id="IPR037458">
    <property type="entry name" value="L-MDH/L-LDH_FMN-bd"/>
</dbReference>
<dbReference type="InterPro" id="IPR000262">
    <property type="entry name" value="FMN-dep_DH"/>
</dbReference>
<dbReference type="Gene3D" id="3.20.20.70">
    <property type="entry name" value="Aldolase class I"/>
    <property type="match status" value="1"/>
</dbReference>
<keyword evidence="11 26" id="KW-0812">Transmembrane</keyword>
<accession>A0A3E2HP83</accession>
<dbReference type="InterPro" id="IPR002933">
    <property type="entry name" value="Peptidase_M20"/>
</dbReference>
<feature type="compositionally biased region" description="Low complexity" evidence="25">
    <location>
        <begin position="1925"/>
        <end position="1940"/>
    </location>
</feature>
<feature type="compositionally biased region" description="Basic and acidic residues" evidence="25">
    <location>
        <begin position="986"/>
        <end position="1019"/>
    </location>
</feature>
<dbReference type="GO" id="GO:0016813">
    <property type="term" value="F:hydrolase activity, acting on carbon-nitrogen (but not peptide) bonds, in linear amidines"/>
    <property type="evidence" value="ECO:0007669"/>
    <property type="project" value="InterPro"/>
</dbReference>
<dbReference type="SUPFAM" id="SSF53474">
    <property type="entry name" value="alpha/beta-Hydrolases"/>
    <property type="match status" value="1"/>
</dbReference>
<evidence type="ECO:0000256" key="14">
    <source>
        <dbReference type="ARBA" id="ARBA00022989"/>
    </source>
</evidence>
<evidence type="ECO:0000256" key="10">
    <source>
        <dbReference type="ARBA" id="ARBA00022643"/>
    </source>
</evidence>
<dbReference type="GO" id="GO:0005758">
    <property type="term" value="C:mitochondrial intermembrane space"/>
    <property type="evidence" value="ECO:0007669"/>
    <property type="project" value="UniProtKB-SubCell"/>
</dbReference>
<evidence type="ECO:0000256" key="6">
    <source>
        <dbReference type="ARBA" id="ARBA00009824"/>
    </source>
</evidence>
<evidence type="ECO:0000256" key="26">
    <source>
        <dbReference type="SAM" id="Phobius"/>
    </source>
</evidence>
<gene>
    <name evidence="29" type="ORF">B7463_g1120</name>
</gene>
<evidence type="ECO:0000256" key="11">
    <source>
        <dbReference type="ARBA" id="ARBA00022692"/>
    </source>
</evidence>
<feature type="region of interest" description="Disordered" evidence="25">
    <location>
        <begin position="1284"/>
        <end position="1344"/>
    </location>
</feature>
<dbReference type="InterPro" id="IPR013785">
    <property type="entry name" value="Aldolase_TIM"/>
</dbReference>
<evidence type="ECO:0000256" key="16">
    <source>
        <dbReference type="ARBA" id="ARBA00023004"/>
    </source>
</evidence>
<proteinExistence type="inferred from homology"/>
<dbReference type="InterPro" id="IPR036400">
    <property type="entry name" value="Cyt_B5-like_heme/steroid_sf"/>
</dbReference>
<reference evidence="29 30" key="1">
    <citation type="submission" date="2018-05" db="EMBL/GenBank/DDBJ databases">
        <title>Draft genome sequence of Scytalidium lignicola DSM 105466, a ubiquitous saprotrophic fungus.</title>
        <authorList>
            <person name="Buettner E."/>
            <person name="Gebauer A.M."/>
            <person name="Hofrichter M."/>
            <person name="Liers C."/>
            <person name="Kellner H."/>
        </authorList>
    </citation>
    <scope>NUCLEOTIDE SEQUENCE [LARGE SCALE GENOMIC DNA]</scope>
    <source>
        <strain evidence="29 30">DSM 105466</strain>
    </source>
</reference>
<comment type="cofactor">
    <cofactor evidence="1">
        <name>FMN</name>
        <dbReference type="ChEBI" id="CHEBI:58210"/>
    </cofactor>
</comment>
<dbReference type="OrthoDB" id="277931at2759"/>
<comment type="similarity">
    <text evidence="6">Belongs to the TMCO4 family.</text>
</comment>
<comment type="cofactor">
    <cofactor evidence="2">
        <name>heme b</name>
        <dbReference type="ChEBI" id="CHEBI:60344"/>
    </cofactor>
</comment>
<evidence type="ECO:0000256" key="20">
    <source>
        <dbReference type="ARBA" id="ARBA00061137"/>
    </source>
</evidence>
<keyword evidence="24" id="KW-0175">Coiled coil</keyword>
<evidence type="ECO:0000256" key="19">
    <source>
        <dbReference type="ARBA" id="ARBA00052399"/>
    </source>
</evidence>
<keyword evidence="17" id="KW-0496">Mitochondrion</keyword>
<organism evidence="29 30">
    <name type="scientific">Scytalidium lignicola</name>
    <name type="common">Hyphomycete</name>
    <dbReference type="NCBI Taxonomy" id="5539"/>
    <lineage>
        <taxon>Eukaryota</taxon>
        <taxon>Fungi</taxon>
        <taxon>Dikarya</taxon>
        <taxon>Ascomycota</taxon>
        <taxon>Pezizomycotina</taxon>
        <taxon>Leotiomycetes</taxon>
        <taxon>Leotiomycetes incertae sedis</taxon>
        <taxon>Scytalidium</taxon>
    </lineage>
</organism>
<dbReference type="Gene3D" id="3.10.120.10">
    <property type="entry name" value="Cytochrome b5-like heme/steroid binding domain"/>
    <property type="match status" value="1"/>
</dbReference>
<evidence type="ECO:0000256" key="8">
    <source>
        <dbReference type="ARBA" id="ARBA00022617"/>
    </source>
</evidence>
<dbReference type="SUPFAM" id="SSF53187">
    <property type="entry name" value="Zn-dependent exopeptidases"/>
    <property type="match status" value="1"/>
</dbReference>
<evidence type="ECO:0000256" key="15">
    <source>
        <dbReference type="ARBA" id="ARBA00023002"/>
    </source>
</evidence>
<dbReference type="PROSITE" id="PS51349">
    <property type="entry name" value="FMN_HYDROXY_ACID_DH_2"/>
    <property type="match status" value="1"/>
</dbReference>
<dbReference type="GO" id="GO:0046872">
    <property type="term" value="F:metal ion binding"/>
    <property type="evidence" value="ECO:0007669"/>
    <property type="project" value="UniProtKB-KW"/>
</dbReference>
<feature type="compositionally biased region" description="Basic and acidic residues" evidence="25">
    <location>
        <begin position="1988"/>
        <end position="2000"/>
    </location>
</feature>
<dbReference type="CDD" id="cd03884">
    <property type="entry name" value="M20_bAS"/>
    <property type="match status" value="1"/>
</dbReference>
<dbReference type="Pfam" id="PF00173">
    <property type="entry name" value="Cyt-b5"/>
    <property type="match status" value="1"/>
</dbReference>
<evidence type="ECO:0000256" key="9">
    <source>
        <dbReference type="ARBA" id="ARBA00022630"/>
    </source>
</evidence>
<comment type="caution">
    <text evidence="29">The sequence shown here is derived from an EMBL/GenBank/DDBJ whole genome shotgun (WGS) entry which is preliminary data.</text>
</comment>
<evidence type="ECO:0000256" key="1">
    <source>
        <dbReference type="ARBA" id="ARBA00001917"/>
    </source>
</evidence>
<dbReference type="InterPro" id="IPR010158">
    <property type="entry name" value="Amidase_Cbmase"/>
</dbReference>
<keyword evidence="16" id="KW-0408">Iron</keyword>
<dbReference type="InterPro" id="IPR011650">
    <property type="entry name" value="Peptidase_M20_dimer"/>
</dbReference>
<dbReference type="Proteomes" id="UP000258309">
    <property type="component" value="Unassembled WGS sequence"/>
</dbReference>
<dbReference type="Pfam" id="PF07687">
    <property type="entry name" value="M20_dimer"/>
    <property type="match status" value="1"/>
</dbReference>
<feature type="transmembrane region" description="Helical" evidence="26">
    <location>
        <begin position="1437"/>
        <end position="1462"/>
    </location>
</feature>
<dbReference type="NCBIfam" id="TIGR01879">
    <property type="entry name" value="hydantase"/>
    <property type="match status" value="1"/>
</dbReference>
<evidence type="ECO:0000256" key="4">
    <source>
        <dbReference type="ARBA" id="ARBA00004569"/>
    </source>
</evidence>
<feature type="compositionally biased region" description="Basic and acidic residues" evidence="25">
    <location>
        <begin position="1031"/>
        <end position="1044"/>
    </location>
</feature>
<dbReference type="Gene3D" id="3.40.630.10">
    <property type="entry name" value="Zn peptidases"/>
    <property type="match status" value="1"/>
</dbReference>
<dbReference type="SUPFAM" id="SSF51395">
    <property type="entry name" value="FMN-linked oxidoreductases"/>
    <property type="match status" value="1"/>
</dbReference>
<dbReference type="InterPro" id="IPR018506">
    <property type="entry name" value="Cyt_B5_heme-BS"/>
</dbReference>
<dbReference type="InterPro" id="IPR007941">
    <property type="entry name" value="DUF726"/>
</dbReference>
<dbReference type="GO" id="GO:0016020">
    <property type="term" value="C:membrane"/>
    <property type="evidence" value="ECO:0007669"/>
    <property type="project" value="UniProtKB-SubCell"/>
</dbReference>
<evidence type="ECO:0000256" key="12">
    <source>
        <dbReference type="ARBA" id="ARBA00022723"/>
    </source>
</evidence>
<evidence type="ECO:0000256" key="23">
    <source>
        <dbReference type="ARBA" id="ARBA00068515"/>
    </source>
</evidence>
<comment type="subunit">
    <text evidence="7">Homotetramer.</text>
</comment>
<keyword evidence="14 26" id="KW-1133">Transmembrane helix</keyword>
<keyword evidence="13" id="KW-0378">Hydrolase</keyword>
<feature type="non-terminal residue" evidence="29">
    <location>
        <position position="1"/>
    </location>
</feature>
<dbReference type="FunFam" id="3.10.120.10:FF:000012">
    <property type="entry name" value="Mitochondrial cytochrome b2, putative"/>
    <property type="match status" value="1"/>
</dbReference>
<feature type="compositionally biased region" description="Polar residues" evidence="25">
    <location>
        <begin position="2002"/>
        <end position="2016"/>
    </location>
</feature>
<evidence type="ECO:0000256" key="22">
    <source>
        <dbReference type="ARBA" id="ARBA00066458"/>
    </source>
</evidence>
<evidence type="ECO:0000259" key="27">
    <source>
        <dbReference type="PROSITE" id="PS50255"/>
    </source>
</evidence>
<dbReference type="Pfam" id="PF05277">
    <property type="entry name" value="DUF726"/>
    <property type="match status" value="1"/>
</dbReference>
<comment type="catalytic activity">
    <reaction evidence="19">
        <text>(S)-lactate + 2 Fe(III)-[cytochrome c] = 2 Fe(II)-[cytochrome c] + pyruvate + 2 H(+)</text>
        <dbReference type="Rhea" id="RHEA:19909"/>
        <dbReference type="Rhea" id="RHEA-COMP:10350"/>
        <dbReference type="Rhea" id="RHEA-COMP:14399"/>
        <dbReference type="ChEBI" id="CHEBI:15361"/>
        <dbReference type="ChEBI" id="CHEBI:15378"/>
        <dbReference type="ChEBI" id="CHEBI:16651"/>
        <dbReference type="ChEBI" id="CHEBI:29033"/>
        <dbReference type="ChEBI" id="CHEBI:29034"/>
        <dbReference type="EC" id="1.1.2.3"/>
    </reaction>
    <physiologicalReaction direction="left-to-right" evidence="19">
        <dbReference type="Rhea" id="RHEA:19910"/>
    </physiologicalReaction>
</comment>
<feature type="region of interest" description="Disordered" evidence="25">
    <location>
        <begin position="867"/>
        <end position="1103"/>
    </location>
</feature>
<dbReference type="PROSITE" id="PS50255">
    <property type="entry name" value="CYTOCHROME_B5_2"/>
    <property type="match status" value="1"/>
</dbReference>
<dbReference type="InterPro" id="IPR036264">
    <property type="entry name" value="Bact_exopeptidase_dim_dom"/>
</dbReference>
<dbReference type="PANTHER" id="PTHR17920:SF3">
    <property type="entry name" value="TRANSMEMBRANE AND COILED-COIL DOMAIN-CONTAINING PROTEIN 4"/>
    <property type="match status" value="1"/>
</dbReference>
<comment type="subcellular location">
    <subcellularLocation>
        <location evidence="3">Membrane</location>
        <topology evidence="3">Multi-pass membrane protein</topology>
    </subcellularLocation>
    <subcellularLocation>
        <location evidence="4">Mitochondrion intermembrane space</location>
    </subcellularLocation>
</comment>
<evidence type="ECO:0000256" key="3">
    <source>
        <dbReference type="ARBA" id="ARBA00004141"/>
    </source>
</evidence>
<evidence type="ECO:0000256" key="7">
    <source>
        <dbReference type="ARBA" id="ARBA00011881"/>
    </source>
</evidence>
<name>A0A3E2HP83_SCYLI</name>
<dbReference type="InterPro" id="IPR001199">
    <property type="entry name" value="Cyt_B5-like_heme/steroid-bd"/>
</dbReference>
<comment type="similarity">
    <text evidence="20">In the C-terminal section; belongs to the FMN-dependent alpha-hydroxy acid dehydrogenase family.</text>
</comment>
<sequence length="2041" mass="223416">MGNIFATRPGLSREKPIGIGSHLDTQPAGGRYDGILGVQSGLEVLRTLHENNIETYCPITLIDWTNEEGARFPGAMMCSGVWSTKSATGLEDCYKITDTEGVTMRQALVDIGYLGETPCDYQQNPLQSYFELHIEQGPKLEIANKMVGVVTAVQGMKWFDIRVTGVEGHSGTTPMAVRSDALVTAARLISAVQDTASRTGLGVATVGVISNDTQSQATIPSGVQFIIDVRCSTDQMVDDLCSAIFKSFDQIIAKENNKTKYSILRTWGLPESIFHTECIEAVRAAAIKEVGPDQIMEMKSGAGHDAAWTSKVVNTSMIFVPSKDGISHNPAEYTSAEDCALGAQVLLQAVLSCVVAKHTSAESCWVILYGKVYDVTDFLSSHPGGSKIILKLAGQDATEEYDPIHPPGTLEQNLSPEKMLGKVDPSTLPQKEGMADKAQQKVEEDAGSVDLQSLLNLDEIEALATKKVSKRCWAYYFSAGDDLITKSFNNQVYKQILLRPRMFIDCSRCDLSTTLLGHKVGLPIYVSPAAMARLAHPAGEHGIAQGISKFGALQIISNNSSMNPEQIVEGSVPGQIFGWQLYVQNDRKRSEDMIARINKMSDKIKFIVLTLDAPVPGKREHDEKQNFQPAGASTGESGVGKQLFFGTAADLVWKTTLPWLAKHTSLPIVLKGIQTHEDAYLAAQYSPQIKAVILSNHGGRALDTAPPAVHTLLEIRKYCPEVFSRIEVWVDGGIKRGTDVVKALCLGARAVGVGRAALFGLGAGGPEGVERTFEILKAETDTCMRLLGVEKVSELGPKFVNTRMVERDIYDGPANLENVGLWSKAKLTPLKVLVANVVLRGTPCCTSSAADREYNFCSPGIVTLDILDGPRAPSDKRRWTETNNMAAAQGPDLEKGDKGTNGTTHDAKPQNDTPELDDFGLPIRKPPPPVPLADVEDVEENGSEEHTEPSKSKNGTHQAVLEDRQVTQEPAEPAKLQNDDNDSTDGDQKFEDAPLPPHEEQKNPQKVALDEDAKQEGEKGVTAGSKTTTPETEKVEPMDTKDQDLSAPTAPSDLNSPKGHQRGQSSKGQGISEWSHQQSAVQKVEEEEEEVDEGWQTMPAYAPYDIYDDDNKLVAREIHESDEEPDAYAGLGGAGKGYTRVQLDEDAQSATSLDEDTKYLFKEVGGTGAGEVDDEDPRDVVSQMQATKDLLTESQRIAYVGMTRLIVSSMISEADSLYSNKATKKDLKMGVEAMHMWGQKMMVRLYAHMDISPAEQVMIEQLAHHGVVPKDLTPTLMQNARVKNPMADQRSSYSPSVNSSSRYSKSSIDMNGRFSSPVPEEDVAQPPPPYEEHEGEDLPEVRTPSQLPMTKSIDIDLRWTVLCDLFLTLIADSVYDARSRTLLEKVGDNMEISWLEICRFEKKVTEALEMQQAAEKENWNEDEHKENRRKRALKKRYVMMGLATVGGGLVIGLSAGLLAPVIGAGLAAGFTTIGVAGTSGFLAGAGGAAVITSTAAASGGIIAVRAANRRTGAVKTFEYRPLHNNKRVNLIVTVSGWMTGKVDDVRLPYSTVDPIMGDIYSVLWEPEMLTSMGDTINILATEALTQGLQQLLGSTILVGLMAALQLPVVLTKLAYLIDNPWTVSLDRANAAGLILADSLIDRNLGTRPITFVGYSLGSRVIFSCLRELSRRGAYGLVQNVYLFGSPMVAKREEYLRAKSVVSGRFVNGYARNDWILGYLFRLTSGGISRIAGLAPVNGIAGLENVDVTELVPGHMAYRAAMPRLLREVGWIVDSDEFTEIEDPDPENHTERQRELINEIEEARKEFERQEREKEAKGKFGFFSRKKKSAVEKKDWETYEELKAQPKKTEDAEGNNYGVLFDIDAIRAELASERIDVKELKSTLPPMKLDIENGSSSSSSRSRETKSLDANFGLQAKIHKHSFSASSRPSIPEIPKSSPKPHYYYEEEEEVQMSFDYDEPHHHSQSSLSSTNLYSAPGPTQPSPPLADPVERSAAVERPELKSSVTEPTPLPSSMNLGHNAWADEYEDEDFGEEKEISMTFA</sequence>
<evidence type="ECO:0000256" key="21">
    <source>
        <dbReference type="ARBA" id="ARBA00061589"/>
    </source>
</evidence>
<dbReference type="InterPro" id="IPR029058">
    <property type="entry name" value="AB_hydrolase_fold"/>
</dbReference>
<evidence type="ECO:0000313" key="30">
    <source>
        <dbReference type="Proteomes" id="UP000258309"/>
    </source>
</evidence>
<feature type="compositionally biased region" description="Acidic residues" evidence="25">
    <location>
        <begin position="2023"/>
        <end position="2032"/>
    </location>
</feature>
<keyword evidence="8" id="KW-0349">Heme</keyword>
<feature type="compositionally biased region" description="Low complexity" evidence="25">
    <location>
        <begin position="1291"/>
        <end position="1307"/>
    </location>
</feature>
<dbReference type="Pfam" id="PF01070">
    <property type="entry name" value="FMN_dh"/>
    <property type="match status" value="1"/>
</dbReference>
<keyword evidence="9" id="KW-0285">Flavoprotein</keyword>
<evidence type="ECO:0000256" key="24">
    <source>
        <dbReference type="SAM" id="Coils"/>
    </source>
</evidence>
<dbReference type="PROSITE" id="PS00191">
    <property type="entry name" value="CYTOCHROME_B5_1"/>
    <property type="match status" value="1"/>
</dbReference>
<feature type="non-terminal residue" evidence="29">
    <location>
        <position position="2041"/>
    </location>
</feature>
<dbReference type="SMART" id="SM01117">
    <property type="entry name" value="Cyt-b5"/>
    <property type="match status" value="1"/>
</dbReference>
<keyword evidence="10" id="KW-0288">FMN</keyword>
<feature type="domain" description="Cytochrome b5 heme-binding" evidence="27">
    <location>
        <begin position="355"/>
        <end position="424"/>
    </location>
</feature>
<keyword evidence="12" id="KW-0479">Metal-binding</keyword>
<dbReference type="EMBL" id="NCSJ02000011">
    <property type="protein sequence ID" value="RFU35176.1"/>
    <property type="molecule type" value="Genomic_DNA"/>
</dbReference>
<keyword evidence="18 26" id="KW-0472">Membrane</keyword>